<dbReference type="PANTHER" id="PTHR12939">
    <property type="entry name" value="SARCOGLYCAN"/>
    <property type="match status" value="1"/>
</dbReference>
<evidence type="ECO:0000313" key="13">
    <source>
        <dbReference type="EMBL" id="ROT74279.1"/>
    </source>
</evidence>
<evidence type="ECO:0000256" key="3">
    <source>
        <dbReference type="ARBA" id="ARBA00007574"/>
    </source>
</evidence>
<keyword evidence="9" id="KW-0472">Membrane</keyword>
<keyword evidence="7" id="KW-0735">Signal-anchor</keyword>
<evidence type="ECO:0000256" key="9">
    <source>
        <dbReference type="ARBA" id="ARBA00023136"/>
    </source>
</evidence>
<evidence type="ECO:0000256" key="4">
    <source>
        <dbReference type="ARBA" id="ARBA00022475"/>
    </source>
</evidence>
<dbReference type="OrthoDB" id="8881719at2759"/>
<evidence type="ECO:0000256" key="5">
    <source>
        <dbReference type="ARBA" id="ARBA00022490"/>
    </source>
</evidence>
<accession>A0A423TCT5</accession>
<dbReference type="EMBL" id="QCYY01001915">
    <property type="protein sequence ID" value="ROT74279.1"/>
    <property type="molecule type" value="Genomic_DNA"/>
</dbReference>
<keyword evidence="8" id="KW-1133">Transmembrane helix</keyword>
<keyword evidence="5" id="KW-0963">Cytoplasm</keyword>
<evidence type="ECO:0000313" key="14">
    <source>
        <dbReference type="Proteomes" id="UP000283509"/>
    </source>
</evidence>
<keyword evidence="11" id="KW-0325">Glycoprotein</keyword>
<dbReference type="GO" id="GO:0005856">
    <property type="term" value="C:cytoskeleton"/>
    <property type="evidence" value="ECO:0007669"/>
    <property type="project" value="UniProtKB-SubCell"/>
</dbReference>
<dbReference type="STRING" id="6689.A0A423TCT5"/>
<dbReference type="GO" id="GO:0016012">
    <property type="term" value="C:sarcoglycan complex"/>
    <property type="evidence" value="ECO:0007669"/>
    <property type="project" value="InterPro"/>
</dbReference>
<dbReference type="PANTHER" id="PTHR12939:SF10">
    <property type="entry name" value="EG:4F1.1 PROTEIN"/>
    <property type="match status" value="1"/>
</dbReference>
<reference evidence="13 14" key="1">
    <citation type="submission" date="2018-04" db="EMBL/GenBank/DDBJ databases">
        <authorList>
            <person name="Zhang X."/>
            <person name="Yuan J."/>
            <person name="Li F."/>
            <person name="Xiang J."/>
        </authorList>
    </citation>
    <scope>NUCLEOTIDE SEQUENCE [LARGE SCALE GENOMIC DNA]</scope>
    <source>
        <tissue evidence="13">Muscle</tissue>
    </source>
</reference>
<comment type="subcellular location">
    <subcellularLocation>
        <location evidence="2">Cell membrane</location>
        <location evidence="2">Sarcolemma</location>
        <topology evidence="2">Single-pass type II membrane protein</topology>
    </subcellularLocation>
    <subcellularLocation>
        <location evidence="1">Cytoplasm</location>
        <location evidence="1">Cytoskeleton</location>
    </subcellularLocation>
</comment>
<keyword evidence="14" id="KW-1185">Reference proteome</keyword>
<keyword evidence="12" id="KW-0206">Cytoskeleton</keyword>
<reference evidence="13 14" key="2">
    <citation type="submission" date="2019-01" db="EMBL/GenBank/DDBJ databases">
        <title>The decoding of complex shrimp genome reveals the adaptation for benthos swimmer, frequently molting mechanism and breeding impact on genome.</title>
        <authorList>
            <person name="Sun Y."/>
            <person name="Gao Y."/>
            <person name="Yu Y."/>
        </authorList>
    </citation>
    <scope>NUCLEOTIDE SEQUENCE [LARGE SCALE GENOMIC DNA]</scope>
    <source>
        <tissue evidence="13">Muscle</tissue>
    </source>
</reference>
<organism evidence="13 14">
    <name type="scientific">Penaeus vannamei</name>
    <name type="common">Whiteleg shrimp</name>
    <name type="synonym">Litopenaeus vannamei</name>
    <dbReference type="NCBI Taxonomy" id="6689"/>
    <lineage>
        <taxon>Eukaryota</taxon>
        <taxon>Metazoa</taxon>
        <taxon>Ecdysozoa</taxon>
        <taxon>Arthropoda</taxon>
        <taxon>Crustacea</taxon>
        <taxon>Multicrustacea</taxon>
        <taxon>Malacostraca</taxon>
        <taxon>Eumalacostraca</taxon>
        <taxon>Eucarida</taxon>
        <taxon>Decapoda</taxon>
        <taxon>Dendrobranchiata</taxon>
        <taxon>Penaeoidea</taxon>
        <taxon>Penaeidae</taxon>
        <taxon>Penaeus</taxon>
    </lineage>
</organism>
<sequence>MPTSFATSWISRHFSSKREGGAVFSGSVQTSHVTAPISESLLLESMTRSLEVSAPQSVALESRAGNISATSLRDFTLRSTGGMIKFDTPNIFVRGLRTSTTETNDAEAALPGVYQASRLSCLL</sequence>
<gene>
    <name evidence="13" type="ORF">C7M84_007212</name>
</gene>
<dbReference type="AlphaFoldDB" id="A0A423TCT5"/>
<dbReference type="Pfam" id="PF04790">
    <property type="entry name" value="Sarcoglycan_1"/>
    <property type="match status" value="1"/>
</dbReference>
<dbReference type="GO" id="GO:0042383">
    <property type="term" value="C:sarcolemma"/>
    <property type="evidence" value="ECO:0007669"/>
    <property type="project" value="UniProtKB-SubCell"/>
</dbReference>
<evidence type="ECO:0000256" key="10">
    <source>
        <dbReference type="ARBA" id="ARBA00023157"/>
    </source>
</evidence>
<keyword evidence="6" id="KW-0812">Transmembrane</keyword>
<evidence type="ECO:0000256" key="1">
    <source>
        <dbReference type="ARBA" id="ARBA00004245"/>
    </source>
</evidence>
<comment type="similarity">
    <text evidence="3">Belongs to the sarcoglycan beta/delta/gamma/zeta family.</text>
</comment>
<evidence type="ECO:0000256" key="7">
    <source>
        <dbReference type="ARBA" id="ARBA00022968"/>
    </source>
</evidence>
<keyword evidence="4" id="KW-1003">Cell membrane</keyword>
<evidence type="ECO:0000256" key="11">
    <source>
        <dbReference type="ARBA" id="ARBA00023180"/>
    </source>
</evidence>
<name>A0A423TCT5_PENVA</name>
<evidence type="ECO:0000256" key="8">
    <source>
        <dbReference type="ARBA" id="ARBA00022989"/>
    </source>
</evidence>
<keyword evidence="10" id="KW-1015">Disulfide bond</keyword>
<evidence type="ECO:0000256" key="2">
    <source>
        <dbReference type="ARBA" id="ARBA00004274"/>
    </source>
</evidence>
<evidence type="ECO:0000256" key="12">
    <source>
        <dbReference type="ARBA" id="ARBA00023212"/>
    </source>
</evidence>
<dbReference type="InterPro" id="IPR039972">
    <property type="entry name" value="Sarcoglycan_gamma/delta/zeta"/>
</dbReference>
<dbReference type="InterPro" id="IPR006875">
    <property type="entry name" value="Sarcoglycan"/>
</dbReference>
<comment type="caution">
    <text evidence="13">The sequence shown here is derived from an EMBL/GenBank/DDBJ whole genome shotgun (WGS) entry which is preliminary data.</text>
</comment>
<dbReference type="Proteomes" id="UP000283509">
    <property type="component" value="Unassembled WGS sequence"/>
</dbReference>
<proteinExistence type="inferred from homology"/>
<protein>
    <submittedName>
        <fullName evidence="13">Putative zeta-sarcoglycan</fullName>
    </submittedName>
</protein>
<evidence type="ECO:0000256" key="6">
    <source>
        <dbReference type="ARBA" id="ARBA00022692"/>
    </source>
</evidence>